<gene>
    <name evidence="6" type="ORF">I79_020017</name>
</gene>
<sequence>MPVPFTPEVKPTRTSTPKKLKTSNVIVEENKDVGAVTIPETKPEDVKEECNVENAENGEAKIIEAPIPKMETEEIKEQMNEDAEEVRGEENEAVAAEGKGPFLKWKLRK</sequence>
<evidence type="ECO:0000256" key="3">
    <source>
        <dbReference type="ARBA" id="ARBA00023125"/>
    </source>
</evidence>
<keyword evidence="3" id="KW-0238">DNA-binding</keyword>
<evidence type="ECO:0000256" key="2">
    <source>
        <dbReference type="ARBA" id="ARBA00007696"/>
    </source>
</evidence>
<comment type="subcellular location">
    <subcellularLocation>
        <location evidence="1">Nucleus</location>
    </subcellularLocation>
</comment>
<dbReference type="AlphaFoldDB" id="G3I8Y4"/>
<evidence type="ECO:0000256" key="5">
    <source>
        <dbReference type="SAM" id="MobiDB-lite"/>
    </source>
</evidence>
<protein>
    <submittedName>
        <fullName evidence="6">Nucleosome-binding protein 1</fullName>
    </submittedName>
</protein>
<accession>G3I8Y4</accession>
<reference evidence="7" key="1">
    <citation type="journal article" date="2011" name="Nat. Biotechnol.">
        <title>The genomic sequence of the Chinese hamster ovary (CHO)-K1 cell line.</title>
        <authorList>
            <person name="Xu X."/>
            <person name="Nagarajan H."/>
            <person name="Lewis N.E."/>
            <person name="Pan S."/>
            <person name="Cai Z."/>
            <person name="Liu X."/>
            <person name="Chen W."/>
            <person name="Xie M."/>
            <person name="Wang W."/>
            <person name="Hammond S."/>
            <person name="Andersen M.R."/>
            <person name="Neff N."/>
            <person name="Passarelli B."/>
            <person name="Koh W."/>
            <person name="Fan H.C."/>
            <person name="Wang J."/>
            <person name="Gui Y."/>
            <person name="Lee K.H."/>
            <person name="Betenbaugh M.J."/>
            <person name="Quake S.R."/>
            <person name="Famili I."/>
            <person name="Palsson B.O."/>
            <person name="Wang J."/>
        </authorList>
    </citation>
    <scope>NUCLEOTIDE SEQUENCE [LARGE SCALE GENOMIC DNA]</scope>
    <source>
        <strain evidence="7">CHO K1 cell line</strain>
    </source>
</reference>
<organism evidence="6 7">
    <name type="scientific">Cricetulus griseus</name>
    <name type="common">Chinese hamster</name>
    <name type="synonym">Cricetulus barabensis griseus</name>
    <dbReference type="NCBI Taxonomy" id="10029"/>
    <lineage>
        <taxon>Eukaryota</taxon>
        <taxon>Metazoa</taxon>
        <taxon>Chordata</taxon>
        <taxon>Craniata</taxon>
        <taxon>Vertebrata</taxon>
        <taxon>Euteleostomi</taxon>
        <taxon>Mammalia</taxon>
        <taxon>Eutheria</taxon>
        <taxon>Euarchontoglires</taxon>
        <taxon>Glires</taxon>
        <taxon>Rodentia</taxon>
        <taxon>Myomorpha</taxon>
        <taxon>Muroidea</taxon>
        <taxon>Cricetidae</taxon>
        <taxon>Cricetinae</taxon>
        <taxon>Cricetulus</taxon>
    </lineage>
</organism>
<dbReference type="PANTHER" id="PTHR23145:SF6">
    <property type="entry name" value="HIGH MOBILITY GROUP NUCLEOSOME-BINDING DOMAIN-CONTAINING PROTEIN 5"/>
    <property type="match status" value="1"/>
</dbReference>
<dbReference type="Proteomes" id="UP000001075">
    <property type="component" value="Unassembled WGS sequence"/>
</dbReference>
<evidence type="ECO:0000313" key="7">
    <source>
        <dbReference type="Proteomes" id="UP000001075"/>
    </source>
</evidence>
<dbReference type="PANTHER" id="PTHR23145">
    <property type="entry name" value="NUCLEOSOMAL BINDING PROTEIN 1"/>
    <property type="match status" value="1"/>
</dbReference>
<dbReference type="InterPro" id="IPR040164">
    <property type="entry name" value="HMGN5"/>
</dbReference>
<dbReference type="GO" id="GO:0006325">
    <property type="term" value="P:chromatin organization"/>
    <property type="evidence" value="ECO:0007669"/>
    <property type="project" value="InterPro"/>
</dbReference>
<dbReference type="SMART" id="SM00527">
    <property type="entry name" value="HMG17"/>
    <property type="match status" value="1"/>
</dbReference>
<evidence type="ECO:0000256" key="1">
    <source>
        <dbReference type="ARBA" id="ARBA00004123"/>
    </source>
</evidence>
<dbReference type="InParanoid" id="G3I8Y4"/>
<evidence type="ECO:0000313" key="6">
    <source>
        <dbReference type="EMBL" id="EGW03453.1"/>
    </source>
</evidence>
<dbReference type="EMBL" id="JH001550">
    <property type="protein sequence ID" value="EGW03453.1"/>
    <property type="molecule type" value="Genomic_DNA"/>
</dbReference>
<feature type="region of interest" description="Disordered" evidence="5">
    <location>
        <begin position="1"/>
        <end position="20"/>
    </location>
</feature>
<keyword evidence="4" id="KW-0539">Nucleus</keyword>
<comment type="similarity">
    <text evidence="2">Belongs to the HMGN family.</text>
</comment>
<dbReference type="Pfam" id="PF01101">
    <property type="entry name" value="HMG14_17"/>
    <property type="match status" value="1"/>
</dbReference>
<dbReference type="GO" id="GO:0005634">
    <property type="term" value="C:nucleus"/>
    <property type="evidence" value="ECO:0007669"/>
    <property type="project" value="UniProtKB-SubCell"/>
</dbReference>
<dbReference type="InterPro" id="IPR000079">
    <property type="entry name" value="HMGN_fam"/>
</dbReference>
<dbReference type="STRING" id="10029.G3I8Y4"/>
<evidence type="ECO:0000256" key="4">
    <source>
        <dbReference type="ARBA" id="ARBA00023242"/>
    </source>
</evidence>
<proteinExistence type="inferred from homology"/>
<name>G3I8Y4_CRIGR</name>
<dbReference type="GO" id="GO:0000785">
    <property type="term" value="C:chromatin"/>
    <property type="evidence" value="ECO:0007669"/>
    <property type="project" value="InterPro"/>
</dbReference>
<dbReference type="GO" id="GO:0031492">
    <property type="term" value="F:nucleosomal DNA binding"/>
    <property type="evidence" value="ECO:0007669"/>
    <property type="project" value="InterPro"/>
</dbReference>